<accession>A0A9Q0ME21</accession>
<keyword evidence="2" id="KW-0812">Transmembrane</keyword>
<feature type="transmembrane region" description="Helical" evidence="2">
    <location>
        <begin position="210"/>
        <end position="231"/>
    </location>
</feature>
<keyword evidence="2" id="KW-0472">Membrane</keyword>
<dbReference type="GO" id="GO:0016020">
    <property type="term" value="C:membrane"/>
    <property type="evidence" value="ECO:0007669"/>
    <property type="project" value="TreeGrafter"/>
</dbReference>
<protein>
    <recommendedName>
        <fullName evidence="4">Reelin domain-containing protein</fullName>
    </recommendedName>
</protein>
<dbReference type="PANTHER" id="PTHR45828">
    <property type="entry name" value="CYTOCHROME B561/FERRIC REDUCTASE TRANSMEMBRANE"/>
    <property type="match status" value="1"/>
</dbReference>
<proteinExistence type="predicted"/>
<dbReference type="CDD" id="cd08544">
    <property type="entry name" value="Reeler"/>
    <property type="match status" value="1"/>
</dbReference>
<dbReference type="InterPro" id="IPR002861">
    <property type="entry name" value="Reeler_dom"/>
</dbReference>
<keyword evidence="2" id="KW-1133">Transmembrane helix</keyword>
<evidence type="ECO:0000259" key="4">
    <source>
        <dbReference type="Pfam" id="PF02014"/>
    </source>
</evidence>
<dbReference type="Pfam" id="PF02014">
    <property type="entry name" value="Reeler"/>
    <property type="match status" value="1"/>
</dbReference>
<feature type="chain" id="PRO_5040283280" description="Reelin domain-containing protein" evidence="3">
    <location>
        <begin position="25"/>
        <end position="233"/>
    </location>
</feature>
<evidence type="ECO:0000256" key="1">
    <source>
        <dbReference type="SAM" id="MobiDB-lite"/>
    </source>
</evidence>
<gene>
    <name evidence="5" type="ORF">RDWZM_001953</name>
</gene>
<feature type="compositionally biased region" description="Acidic residues" evidence="1">
    <location>
        <begin position="173"/>
        <end position="188"/>
    </location>
</feature>
<feature type="compositionally biased region" description="Acidic residues" evidence="1">
    <location>
        <begin position="140"/>
        <end position="149"/>
    </location>
</feature>
<evidence type="ECO:0000256" key="3">
    <source>
        <dbReference type="SAM" id="SignalP"/>
    </source>
</evidence>
<dbReference type="Gene3D" id="2.60.40.4060">
    <property type="entry name" value="Reeler domain"/>
    <property type="match status" value="1"/>
</dbReference>
<feature type="region of interest" description="Disordered" evidence="1">
    <location>
        <begin position="135"/>
        <end position="201"/>
    </location>
</feature>
<dbReference type="InterPro" id="IPR042307">
    <property type="entry name" value="Reeler_sf"/>
</dbReference>
<dbReference type="EMBL" id="JAPWDV010000001">
    <property type="protein sequence ID" value="KAJ6223408.1"/>
    <property type="molecule type" value="Genomic_DNA"/>
</dbReference>
<dbReference type="OMA" id="HENQNEG"/>
<keyword evidence="6" id="KW-1185">Reference proteome</keyword>
<dbReference type="PANTHER" id="PTHR45828:SF36">
    <property type="entry name" value="REELIN DOMAIN-CONTAINING PROTEIN"/>
    <property type="match status" value="1"/>
</dbReference>
<evidence type="ECO:0000313" key="6">
    <source>
        <dbReference type="Proteomes" id="UP001142055"/>
    </source>
</evidence>
<sequence>MIGKSIHLFTIIGIVSIVIQLIETKSAGAPFESCLTLTPKHGTNPPQPSHTSPFVVNATQTIDENEGERLKLLFGHHSIEPHFNTWTHRNAREKEYVSATWTPPEEFSEPIVFMATIVKNKAIYWDNQYSDPLQMGYYSTDDDGTEANQEENQHENQNEGNHNETERMNHEHDEEEEDGEADQEDEDAAPSMVNDTETPRNISANYTSSATAAISTFVCNPILVLTILMLIKI</sequence>
<organism evidence="5 6">
    <name type="scientific">Blomia tropicalis</name>
    <name type="common">Mite</name>
    <dbReference type="NCBI Taxonomy" id="40697"/>
    <lineage>
        <taxon>Eukaryota</taxon>
        <taxon>Metazoa</taxon>
        <taxon>Ecdysozoa</taxon>
        <taxon>Arthropoda</taxon>
        <taxon>Chelicerata</taxon>
        <taxon>Arachnida</taxon>
        <taxon>Acari</taxon>
        <taxon>Acariformes</taxon>
        <taxon>Sarcoptiformes</taxon>
        <taxon>Astigmata</taxon>
        <taxon>Glycyphagoidea</taxon>
        <taxon>Echimyopodidae</taxon>
        <taxon>Blomia</taxon>
    </lineage>
</organism>
<name>A0A9Q0ME21_BLOTA</name>
<dbReference type="InterPro" id="IPR051237">
    <property type="entry name" value="Ferric-chelate_Red/DefProt"/>
</dbReference>
<reference evidence="5" key="1">
    <citation type="submission" date="2022-12" db="EMBL/GenBank/DDBJ databases">
        <title>Genome assemblies of Blomia tropicalis.</title>
        <authorList>
            <person name="Cui Y."/>
        </authorList>
    </citation>
    <scope>NUCLEOTIDE SEQUENCE</scope>
    <source>
        <tissue evidence="5">Adult mites</tissue>
    </source>
</reference>
<feature type="signal peptide" evidence="3">
    <location>
        <begin position="1"/>
        <end position="24"/>
    </location>
</feature>
<dbReference type="Proteomes" id="UP001142055">
    <property type="component" value="Chromosome 1"/>
</dbReference>
<feature type="compositionally biased region" description="Basic and acidic residues" evidence="1">
    <location>
        <begin position="151"/>
        <end position="172"/>
    </location>
</feature>
<dbReference type="AlphaFoldDB" id="A0A9Q0ME21"/>
<keyword evidence="3" id="KW-0732">Signal</keyword>
<evidence type="ECO:0000313" key="5">
    <source>
        <dbReference type="EMBL" id="KAJ6223408.1"/>
    </source>
</evidence>
<evidence type="ECO:0000256" key="2">
    <source>
        <dbReference type="SAM" id="Phobius"/>
    </source>
</evidence>
<feature type="domain" description="Reelin" evidence="4">
    <location>
        <begin position="84"/>
        <end position="125"/>
    </location>
</feature>
<comment type="caution">
    <text evidence="5">The sequence shown here is derived from an EMBL/GenBank/DDBJ whole genome shotgun (WGS) entry which is preliminary data.</text>
</comment>